<comment type="caution">
    <text evidence="1">The sequence shown here is derived from an EMBL/GenBank/DDBJ whole genome shotgun (WGS) entry which is preliminary data.</text>
</comment>
<accession>A0A2A8C158</accession>
<reference evidence="1 2" key="1">
    <citation type="submission" date="2017-09" db="EMBL/GenBank/DDBJ databases">
        <title>Large-scale bioinformatics analysis of Bacillus genomes uncovers conserved roles of natural products in bacterial physiology.</title>
        <authorList>
            <consortium name="Agbiome Team Llc"/>
            <person name="Bleich R.M."/>
            <person name="Grubbs K.J."/>
            <person name="Santa Maria K.C."/>
            <person name="Allen S.E."/>
            <person name="Farag S."/>
            <person name="Shank E.A."/>
            <person name="Bowers A."/>
        </authorList>
    </citation>
    <scope>NUCLEOTIDE SEQUENCE [LARGE SCALE GENOMIC DNA]</scope>
    <source>
        <strain evidence="1 2">AFS009893</strain>
    </source>
</reference>
<name>A0A2A8C158_9BACI</name>
<organism evidence="1 2">
    <name type="scientific">Bacillus pseudomycoides</name>
    <dbReference type="NCBI Taxonomy" id="64104"/>
    <lineage>
        <taxon>Bacteria</taxon>
        <taxon>Bacillati</taxon>
        <taxon>Bacillota</taxon>
        <taxon>Bacilli</taxon>
        <taxon>Bacillales</taxon>
        <taxon>Bacillaceae</taxon>
        <taxon>Bacillus</taxon>
        <taxon>Bacillus cereus group</taxon>
    </lineage>
</organism>
<evidence type="ECO:0000313" key="2">
    <source>
        <dbReference type="Proteomes" id="UP000219775"/>
    </source>
</evidence>
<dbReference type="AlphaFoldDB" id="A0A2A8C158"/>
<sequence length="59" mass="7168">MLFSKTGNRFIIIQKFYKFLKNQTYSVICVNILKKANTMVFCIIFVRKYAKHLFENKRK</sequence>
<gene>
    <name evidence="1" type="ORF">CN613_20635</name>
</gene>
<protein>
    <submittedName>
        <fullName evidence="1">Uncharacterized protein</fullName>
    </submittedName>
</protein>
<proteinExistence type="predicted"/>
<dbReference type="Proteomes" id="UP000219775">
    <property type="component" value="Unassembled WGS sequence"/>
</dbReference>
<dbReference type="EMBL" id="NUDP01000081">
    <property type="protein sequence ID" value="PEM67000.1"/>
    <property type="molecule type" value="Genomic_DNA"/>
</dbReference>
<evidence type="ECO:0000313" key="1">
    <source>
        <dbReference type="EMBL" id="PEM67000.1"/>
    </source>
</evidence>